<dbReference type="Pfam" id="PF00018">
    <property type="entry name" value="SH3_1"/>
    <property type="match status" value="1"/>
</dbReference>
<name>A0A317XZD9_9BASI</name>
<keyword evidence="7" id="KW-1003">Cell membrane</keyword>
<evidence type="ECO:0000259" key="17">
    <source>
        <dbReference type="PROSITE" id="PS50002"/>
    </source>
</evidence>
<feature type="domain" description="SH3" evidence="17">
    <location>
        <begin position="370"/>
        <end position="430"/>
    </location>
</feature>
<dbReference type="Pfam" id="PF14604">
    <property type="entry name" value="SH3_9"/>
    <property type="match status" value="2"/>
</dbReference>
<feature type="compositionally biased region" description="Low complexity" evidence="16">
    <location>
        <begin position="883"/>
        <end position="902"/>
    </location>
</feature>
<dbReference type="PANTHER" id="PTHR15735:SF19">
    <property type="entry name" value="ACTIN CYTOSKELETON-REGULATORY COMPLEX PROTEIN SLA1"/>
    <property type="match status" value="1"/>
</dbReference>
<evidence type="ECO:0000256" key="8">
    <source>
        <dbReference type="ARBA" id="ARBA00022490"/>
    </source>
</evidence>
<keyword evidence="19" id="KW-1185">Reference proteome</keyword>
<evidence type="ECO:0000256" key="10">
    <source>
        <dbReference type="ARBA" id="ARBA00022737"/>
    </source>
</evidence>
<dbReference type="Gene3D" id="2.30.30.700">
    <property type="entry name" value="SLA1 homology domain 1"/>
    <property type="match status" value="1"/>
</dbReference>
<dbReference type="OrthoDB" id="5971719at2759"/>
<evidence type="ECO:0000256" key="4">
    <source>
        <dbReference type="ARBA" id="ARBA00007948"/>
    </source>
</evidence>
<keyword evidence="9" id="KW-0254">Endocytosis</keyword>
<feature type="compositionally biased region" description="Low complexity" evidence="16">
    <location>
        <begin position="818"/>
        <end position="849"/>
    </location>
</feature>
<feature type="compositionally biased region" description="Polar residues" evidence="16">
    <location>
        <begin position="753"/>
        <end position="762"/>
    </location>
</feature>
<sequence>MAYVALGKALYDYVAQAEDELSLTEDDYLYILESDDPEWWKAKLRRLDQDGTPLQDDSDEGVVGLVPANYVEEAEPIRLSRALYDYEAQTEDELSMAEDELLRIYESDGLWLLVKKQGNDPLSGGEGRLGYVPANYVDDADAVDTGAAPVTEGEYDYAQPNGDANEDDDDDEDDDVSFSNPTAAASIPQISLPPIANIGKSDEIKMWPVSALDGKKKKKKGTLGIGNASLFFASESDKTPVQKISVLHITNYTLEKGKSLHLDLSPDAGVEESILDFHTGSKDAGNDIIKKLEASKANALTAAAAADRNAADPPVPPPAPAPPVAPLAPTPPAASTATLPPPTRTAAAVLPPPVRKTVSFQSQRPEAPETQDEHAIALYDFEAQGDDELSVAENEHLVILEKENDEWWKVRNDSGQEGVVPASYVEASDAAASAVGAGGAGAAAAAAASEEEESRQREEAEAAVVAEAERQREAAEAAEAAERHRRETEERRQREQQERTRRDALKAQPAPAPPKLTQRPSTTEVTRAAKNVSIPQGRSAPERPKDGGGRSKPSPNNTRMWTDRTGQFKVEAEFLGFNQGKIRLHKMNGVVIEVAVEKMSDGDINFLEEITGKKLQPNDDEIAASVSRRRESSRATQQMSSSGPSREERERERERRKEKEREQRRREQARSGPKRNVDWFEFFLAAGVDVDECTRYASAFERDKIDETVLGDLDSGTLRSMGLREGDIIRVNKLIDRKYRRNKHASSSSSSSRQSGKANANTAADLERQIKADEELARKLQDQESAARRGDSASPAPPQLFSGPDGTLKNNTRRGRPTPRTTSGSNVDPASLAAASESLARTATPPARAGTISPSTAPKRTGSSLANGFDDDAWTPRPPSTKPATPARPTVASPAPAATAAAPPAPTPPPALAPAAPANVSTPDPNSALFEKLAAMRPPSAGVSPRPGASPSPMSSFMGQNQAAYNPNAPRGPYAPVPANQGLLQPLVPTQGTGQFVPTKMQPQATGMMGMGGMQPQQTGWGNMGLIQPQMTGFNGMGGMNGMQSQATGFGQFNGGMMGSPSGFGAGGQLTMQQTGFPGMQPQATGFGGQFGGSAGGGGMSAQQMMAQQTGFGVGSQQQQQQQDDKEKFNASNIFQQMKSGQFAKDPNVAPQASDKYDALRPQPTGFQPGGVMPQFTGMNFGSQQQPFGNQQGGYGGYGGGY</sequence>
<dbReference type="Pfam" id="PF08226">
    <property type="entry name" value="DUF1720"/>
    <property type="match status" value="1"/>
</dbReference>
<dbReference type="Proteomes" id="UP000246740">
    <property type="component" value="Unassembled WGS sequence"/>
</dbReference>
<keyword evidence="10" id="KW-0677">Repeat</keyword>
<feature type="compositionally biased region" description="Polar residues" evidence="16">
    <location>
        <begin position="852"/>
        <end position="866"/>
    </location>
</feature>
<feature type="domain" description="SH3" evidence="17">
    <location>
        <begin position="2"/>
        <end position="76"/>
    </location>
</feature>
<dbReference type="InterPro" id="IPR035800">
    <property type="entry name" value="Sla1_SH3_1"/>
</dbReference>
<evidence type="ECO:0000256" key="12">
    <source>
        <dbReference type="ARBA" id="ARBA00023136"/>
    </source>
</evidence>
<comment type="subcellular location">
    <subcellularLocation>
        <location evidence="3">Cell membrane</location>
        <topology evidence="3">Peripheral membrane protein</topology>
        <orientation evidence="3">Cytoplasmic side</orientation>
    </subcellularLocation>
    <subcellularLocation>
        <location evidence="2">Cytoplasm</location>
        <location evidence="2">Cytoskeleton</location>
        <location evidence="2">Actin patch</location>
    </subcellularLocation>
    <subcellularLocation>
        <location evidence="1">Endosome membrane</location>
        <topology evidence="1">Peripheral membrane protein</topology>
        <orientation evidence="1">Cytoplasmic side</orientation>
    </subcellularLocation>
</comment>
<dbReference type="InParanoid" id="A0A317XZD9"/>
<keyword evidence="12" id="KW-0472">Membrane</keyword>
<dbReference type="InterPro" id="IPR013182">
    <property type="entry name" value="DUF1720"/>
</dbReference>
<evidence type="ECO:0000313" key="19">
    <source>
        <dbReference type="Proteomes" id="UP000246740"/>
    </source>
</evidence>
<dbReference type="InterPro" id="IPR056996">
    <property type="entry name" value="PH_SLA1"/>
</dbReference>
<dbReference type="STRING" id="1882483.A0A317XZD9"/>
<evidence type="ECO:0000256" key="15">
    <source>
        <dbReference type="PROSITE-ProRule" id="PRU00192"/>
    </source>
</evidence>
<feature type="compositionally biased region" description="Basic and acidic residues" evidence="16">
    <location>
        <begin position="779"/>
        <end position="791"/>
    </location>
</feature>
<feature type="compositionally biased region" description="Basic and acidic residues" evidence="16">
    <location>
        <begin position="540"/>
        <end position="549"/>
    </location>
</feature>
<feature type="compositionally biased region" description="Basic and acidic residues" evidence="16">
    <location>
        <begin position="467"/>
        <end position="505"/>
    </location>
</feature>
<evidence type="ECO:0000256" key="1">
    <source>
        <dbReference type="ARBA" id="ARBA00004125"/>
    </source>
</evidence>
<feature type="region of interest" description="Disordered" evidence="16">
    <location>
        <begin position="779"/>
        <end position="961"/>
    </location>
</feature>
<dbReference type="PANTHER" id="PTHR15735">
    <property type="entry name" value="FCH AND DOUBLE SH3 DOMAINS PROTEIN"/>
    <property type="match status" value="1"/>
</dbReference>
<evidence type="ECO:0000256" key="6">
    <source>
        <dbReference type="ARBA" id="ARBA00022443"/>
    </source>
</evidence>
<dbReference type="InterPro" id="IPR035821">
    <property type="entry name" value="Sla1_SH3_3"/>
</dbReference>
<comment type="similarity">
    <text evidence="4">Belongs to the SLA1 family.</text>
</comment>
<dbReference type="GO" id="GO:0042802">
    <property type="term" value="F:identical protein binding"/>
    <property type="evidence" value="ECO:0007669"/>
    <property type="project" value="InterPro"/>
</dbReference>
<dbReference type="InterPro" id="IPR001452">
    <property type="entry name" value="SH3_domain"/>
</dbReference>
<dbReference type="InterPro" id="IPR013761">
    <property type="entry name" value="SAM/pointed_sf"/>
</dbReference>
<protein>
    <recommendedName>
        <fullName evidence="5">Actin cytoskeleton-regulatory complex protein SLA1</fullName>
    </recommendedName>
</protein>
<dbReference type="CDD" id="cd11775">
    <property type="entry name" value="SH3_Sla1p_3"/>
    <property type="match status" value="1"/>
</dbReference>
<feature type="region of interest" description="Disordered" evidence="16">
    <location>
        <begin position="740"/>
        <end position="763"/>
    </location>
</feature>
<feature type="compositionally biased region" description="Pro residues" evidence="16">
    <location>
        <begin position="903"/>
        <end position="912"/>
    </location>
</feature>
<evidence type="ECO:0000313" key="18">
    <source>
        <dbReference type="EMBL" id="PWZ03492.1"/>
    </source>
</evidence>
<dbReference type="PROSITE" id="PS50002">
    <property type="entry name" value="SH3"/>
    <property type="match status" value="3"/>
</dbReference>
<dbReference type="SUPFAM" id="SSF50044">
    <property type="entry name" value="SH3-domain"/>
    <property type="match status" value="3"/>
</dbReference>
<dbReference type="GO" id="GO:0003779">
    <property type="term" value="F:actin binding"/>
    <property type="evidence" value="ECO:0007669"/>
    <property type="project" value="UniProtKB-KW"/>
</dbReference>
<dbReference type="GO" id="GO:0005634">
    <property type="term" value="C:nucleus"/>
    <property type="evidence" value="ECO:0007669"/>
    <property type="project" value="TreeGrafter"/>
</dbReference>
<evidence type="ECO:0000256" key="14">
    <source>
        <dbReference type="ARBA" id="ARBA00023212"/>
    </source>
</evidence>
<dbReference type="GO" id="GO:0030479">
    <property type="term" value="C:actin cortical patch"/>
    <property type="evidence" value="ECO:0007669"/>
    <property type="project" value="UniProtKB-SubCell"/>
</dbReference>
<evidence type="ECO:0000256" key="16">
    <source>
        <dbReference type="SAM" id="MobiDB-lite"/>
    </source>
</evidence>
<dbReference type="EMBL" id="KZ819188">
    <property type="protein sequence ID" value="PWZ03492.1"/>
    <property type="molecule type" value="Genomic_DNA"/>
</dbReference>
<dbReference type="GO" id="GO:0000147">
    <property type="term" value="P:actin cortical patch assembly"/>
    <property type="evidence" value="ECO:0007669"/>
    <property type="project" value="TreeGrafter"/>
</dbReference>
<dbReference type="PRINTS" id="PR00452">
    <property type="entry name" value="SH3DOMAIN"/>
</dbReference>
<proteinExistence type="inferred from homology"/>
<dbReference type="CDD" id="cd11773">
    <property type="entry name" value="SH3_Sla1p_1"/>
    <property type="match status" value="1"/>
</dbReference>
<dbReference type="Gene3D" id="1.10.150.50">
    <property type="entry name" value="Transcription Factor, Ets-1"/>
    <property type="match status" value="1"/>
</dbReference>
<evidence type="ECO:0000256" key="11">
    <source>
        <dbReference type="ARBA" id="ARBA00022753"/>
    </source>
</evidence>
<dbReference type="AlphaFoldDB" id="A0A317XZD9"/>
<feature type="compositionally biased region" description="Acidic residues" evidence="16">
    <location>
        <begin position="164"/>
        <end position="176"/>
    </location>
</feature>
<dbReference type="GO" id="GO:0043130">
    <property type="term" value="F:ubiquitin binding"/>
    <property type="evidence" value="ECO:0007669"/>
    <property type="project" value="InterPro"/>
</dbReference>
<dbReference type="GO" id="GO:0005886">
    <property type="term" value="C:plasma membrane"/>
    <property type="evidence" value="ECO:0007669"/>
    <property type="project" value="UniProtKB-SubCell"/>
</dbReference>
<keyword evidence="11" id="KW-0967">Endosome</keyword>
<feature type="compositionally biased region" description="Low complexity" evidence="16">
    <location>
        <begin position="303"/>
        <end position="312"/>
    </location>
</feature>
<organism evidence="18 19">
    <name type="scientific">Testicularia cyperi</name>
    <dbReference type="NCBI Taxonomy" id="1882483"/>
    <lineage>
        <taxon>Eukaryota</taxon>
        <taxon>Fungi</taxon>
        <taxon>Dikarya</taxon>
        <taxon>Basidiomycota</taxon>
        <taxon>Ustilaginomycotina</taxon>
        <taxon>Ustilaginomycetes</taxon>
        <taxon>Ustilaginales</taxon>
        <taxon>Anthracoideaceae</taxon>
        <taxon>Testicularia</taxon>
    </lineage>
</organism>
<dbReference type="InterPro" id="IPR036028">
    <property type="entry name" value="SH3-like_dom_sf"/>
</dbReference>
<feature type="region of interest" description="Disordered" evidence="16">
    <location>
        <begin position="150"/>
        <end position="183"/>
    </location>
</feature>
<dbReference type="GO" id="GO:0006897">
    <property type="term" value="P:endocytosis"/>
    <property type="evidence" value="ECO:0007669"/>
    <property type="project" value="UniProtKB-KW"/>
</dbReference>
<dbReference type="InterPro" id="IPR007131">
    <property type="entry name" value="SHD1"/>
</dbReference>
<dbReference type="GO" id="GO:0010008">
    <property type="term" value="C:endosome membrane"/>
    <property type="evidence" value="ECO:0007669"/>
    <property type="project" value="UniProtKB-SubCell"/>
</dbReference>
<dbReference type="Pfam" id="PF03983">
    <property type="entry name" value="SHD1"/>
    <property type="match status" value="1"/>
</dbReference>
<dbReference type="SMART" id="SM00326">
    <property type="entry name" value="SH3"/>
    <property type="match status" value="3"/>
</dbReference>
<evidence type="ECO:0000256" key="5">
    <source>
        <dbReference type="ARBA" id="ARBA00020357"/>
    </source>
</evidence>
<feature type="compositionally biased region" description="Basic and acidic residues" evidence="16">
    <location>
        <begin position="645"/>
        <end position="669"/>
    </location>
</feature>
<keyword evidence="8" id="KW-0963">Cytoplasm</keyword>
<dbReference type="GO" id="GO:0030674">
    <property type="term" value="F:protein-macromolecule adaptor activity"/>
    <property type="evidence" value="ECO:0007669"/>
    <property type="project" value="InterPro"/>
</dbReference>
<dbReference type="FunCoup" id="A0A317XZD9">
    <property type="interactions" value="161"/>
</dbReference>
<dbReference type="Gene3D" id="2.30.30.40">
    <property type="entry name" value="SH3 Domains"/>
    <property type="match status" value="3"/>
</dbReference>
<feature type="compositionally biased region" description="Pro residues" evidence="16">
    <location>
        <begin position="313"/>
        <end position="332"/>
    </location>
</feature>
<feature type="domain" description="SH3" evidence="17">
    <location>
        <begin position="77"/>
        <end position="142"/>
    </location>
</feature>
<keyword evidence="6 15" id="KW-0728">SH3 domain</keyword>
<feature type="compositionally biased region" description="Low complexity" evidence="16">
    <location>
        <begin position="333"/>
        <end position="349"/>
    </location>
</feature>
<dbReference type="GO" id="GO:0030833">
    <property type="term" value="P:regulation of actin filament polymerization"/>
    <property type="evidence" value="ECO:0007669"/>
    <property type="project" value="TreeGrafter"/>
</dbReference>
<dbReference type="Pfam" id="PF24081">
    <property type="entry name" value="PH_SLA1"/>
    <property type="match status" value="1"/>
</dbReference>
<evidence type="ECO:0000256" key="3">
    <source>
        <dbReference type="ARBA" id="ARBA00004413"/>
    </source>
</evidence>
<feature type="region of interest" description="Disordered" evidence="16">
    <location>
        <begin position="624"/>
        <end position="671"/>
    </location>
</feature>
<evidence type="ECO:0000256" key="7">
    <source>
        <dbReference type="ARBA" id="ARBA00022475"/>
    </source>
</evidence>
<keyword evidence="13" id="KW-0009">Actin-binding</keyword>
<accession>A0A317XZD9</accession>
<feature type="region of interest" description="Disordered" evidence="16">
    <location>
        <begin position="303"/>
        <end position="370"/>
    </location>
</feature>
<reference evidence="18 19" key="1">
    <citation type="journal article" date="2018" name="Mol. Biol. Evol.">
        <title>Broad Genomic Sampling Reveals a Smut Pathogenic Ancestry of the Fungal Clade Ustilaginomycotina.</title>
        <authorList>
            <person name="Kijpornyongpan T."/>
            <person name="Mondo S.J."/>
            <person name="Barry K."/>
            <person name="Sandor L."/>
            <person name="Lee J."/>
            <person name="Lipzen A."/>
            <person name="Pangilinan J."/>
            <person name="LaButti K."/>
            <person name="Hainaut M."/>
            <person name="Henrissat B."/>
            <person name="Grigoriev I.V."/>
            <person name="Spatafora J.W."/>
            <person name="Aime M.C."/>
        </authorList>
    </citation>
    <scope>NUCLEOTIDE SEQUENCE [LARGE SCALE GENOMIC DNA]</scope>
    <source>
        <strain evidence="18 19">MCA 3645</strain>
    </source>
</reference>
<keyword evidence="14" id="KW-0206">Cytoskeleton</keyword>
<evidence type="ECO:0000256" key="9">
    <source>
        <dbReference type="ARBA" id="ARBA00022583"/>
    </source>
</evidence>
<evidence type="ECO:0000256" key="2">
    <source>
        <dbReference type="ARBA" id="ARBA00004134"/>
    </source>
</evidence>
<feature type="compositionally biased region" description="Polar residues" evidence="16">
    <location>
        <begin position="952"/>
        <end position="961"/>
    </location>
</feature>
<gene>
    <name evidence="18" type="ORF">BCV70DRAFT_155088</name>
</gene>
<feature type="region of interest" description="Disordered" evidence="16">
    <location>
        <begin position="447"/>
        <end position="564"/>
    </location>
</feature>
<evidence type="ECO:0000256" key="13">
    <source>
        <dbReference type="ARBA" id="ARBA00023203"/>
    </source>
</evidence>